<dbReference type="Gene3D" id="2.60.420.10">
    <property type="entry name" value="Maltose phosphorylase, domain 3"/>
    <property type="match status" value="1"/>
</dbReference>
<dbReference type="InterPro" id="IPR010383">
    <property type="entry name" value="Glyco_hydrolase_94_b-supersand"/>
</dbReference>
<dbReference type="InterPro" id="IPR008928">
    <property type="entry name" value="6-hairpin_glycosidase_sf"/>
</dbReference>
<feature type="domain" description="Glycosyl hydrolase 94 supersandwich" evidence="3">
    <location>
        <begin position="496"/>
        <end position="757"/>
    </location>
</feature>
<dbReference type="InterPro" id="IPR033432">
    <property type="entry name" value="GH94_catalytic"/>
</dbReference>
<evidence type="ECO:0000259" key="3">
    <source>
        <dbReference type="Pfam" id="PF06165"/>
    </source>
</evidence>
<dbReference type="InterPro" id="IPR012341">
    <property type="entry name" value="6hp_glycosidase-like_sf"/>
</dbReference>
<dbReference type="Pfam" id="PF17167">
    <property type="entry name" value="Glyco_hydro_94"/>
    <property type="match status" value="1"/>
</dbReference>
<name>A0A7X4H118_9BURK</name>
<dbReference type="GO" id="GO:0005975">
    <property type="term" value="P:carbohydrate metabolic process"/>
    <property type="evidence" value="ECO:0007669"/>
    <property type="project" value="InterPro"/>
</dbReference>
<dbReference type="EMBL" id="WWCR01000010">
    <property type="protein sequence ID" value="MYM72935.1"/>
    <property type="molecule type" value="Genomic_DNA"/>
</dbReference>
<dbReference type="CDD" id="cd11756">
    <property type="entry name" value="GH94N_ChvB_NdvB_1_like"/>
    <property type="match status" value="1"/>
</dbReference>
<dbReference type="GO" id="GO:0030246">
    <property type="term" value="F:carbohydrate binding"/>
    <property type="evidence" value="ECO:0007669"/>
    <property type="project" value="InterPro"/>
</dbReference>
<dbReference type="InterPro" id="IPR011013">
    <property type="entry name" value="Gal_mutarotase_sf_dom"/>
</dbReference>
<sequence>MRHAQLLSNGSFTTLLTGAGTGFSRVGDTMLSRWNGDRIEDAEGYFFYLRDAESGRHWSLGAQPGCSLATQRAAGGDAGSCWIGATADGIEARLEAAVDPERDVEVRSILLSNLSDRARKIELTSYLEVVLNRQSEEAGHPAFSKLFVQTEHDAGSGALLARRRPRGEGEAGLWMVHAAAGGDAAGFETDRTRFVGRGRDLRAPLGMDGALSGTAGNVLDPAFSLRRRVTLAPGGQARVVFVLGAAPGRDQALALTSAAREDGLPLLAAARAAAEALRQRIGLSAGQAAYCQRLAGAMLYGQADLRLAPAAIAVASALIAGPMNSAEIAEATKHAGGAALAGAVGAEALGLPPIDVLLWATRPGDADVELVLQARRYWAAMGLHFNVLLLGADGAWATDDGLHVRDHASLSTADLAHIELNALLVVRDGLPALDMPDGAAFAVPTPSDVANTAQAAGPASVDGAATLRFFNGNGGFTEAGDEYVIRMDWDAQSGLRRPPLAWTNAISNEHFGFLVSDSGAGYTWSRNSRVHRLTPWYNDPIRDPHGEALYLRDEDSGQFWSPVPGPAPACAGYEAVHGFGYTRFRHISHGLEQETTMFVPRHDPVKLVRVRVSNHGDTTRRLSLFSYQRLVLGGTPADSSRFVVTEHDPAGVLLATNPLAGVFADGVTFAAALAADGAAVHHSADRAAFIGLHGSTAQPAALAAPRLDGVSGAGLDPCAAFQVMQELAPGATLECVFLLGETVERGAALELVRRYAAPGAVQQAYDEITTFWRKTVGAVQVRTPAPAVDLMLNGWLAYQNLSCRIWGRSAFYQSGGALGYRDQLQDSSAMIYARPDLTRQQIRIHAAHQFVEGDVLHWWHTAPMEQGLRTRFSDDLLWLPYITAFYVHTTGDRSVLDEVEPFLTARQLEDGEDEVYLKPELSGDSADIYEHCCRALDRSLTQGAHGLPLMGTGDWNDGMNRVGREGRGESVWMGFFLSRIIKDFLPMCEQRGDHARVTIYRAYHDHLDYALNADGWDGDWYRRAFYDNGAVIGSKDSDECQIDALAQAWAVISGAAPVQRASQALDAMEQRLISEHDGLIRLLTPAFVNTPNDPGYIKGYVAGVRENGGQYTHAACWAVRAMAEAGRRDRAARLLEMISPVSHALDPAAVAVYQVEPYVIAADVYGEAPHVGRGGWTWYTGSSGWMFRVGLESVLGFSIEAGTHIVLSPRVPDDWPEFSIQYTAPDGGSYQIVVRNPQGRAGQVVGVTQDGASLAPQAGAACIPLSQGGGSHRIEVLLG</sequence>
<gene>
    <name evidence="5" type="ORF">GTP56_12090</name>
</gene>
<dbReference type="SMART" id="SM01068">
    <property type="entry name" value="CBM_X"/>
    <property type="match status" value="1"/>
</dbReference>
<reference evidence="5 6" key="1">
    <citation type="submission" date="2019-12" db="EMBL/GenBank/DDBJ databases">
        <title>Novel species isolated from a subtropical stream in China.</title>
        <authorList>
            <person name="Lu H."/>
        </authorList>
    </citation>
    <scope>NUCLEOTIDE SEQUENCE [LARGE SCALE GENOMIC DNA]</scope>
    <source>
        <strain evidence="5 6">FT134W</strain>
    </source>
</reference>
<proteinExistence type="predicted"/>
<feature type="domain" description="Glycosyl hydrolase 94 supersandwich" evidence="3">
    <location>
        <begin position="3"/>
        <end position="260"/>
    </location>
</feature>
<dbReference type="AlphaFoldDB" id="A0A7X4H118"/>
<evidence type="ECO:0000256" key="2">
    <source>
        <dbReference type="ARBA" id="ARBA00022679"/>
    </source>
</evidence>
<dbReference type="InterPro" id="IPR052047">
    <property type="entry name" value="GH94_Enzymes"/>
</dbReference>
<feature type="domain" description="Glycosyl hydrolase 94 catalytic" evidence="4">
    <location>
        <begin position="771"/>
        <end position="1196"/>
    </location>
</feature>
<evidence type="ECO:0000256" key="1">
    <source>
        <dbReference type="ARBA" id="ARBA00022676"/>
    </source>
</evidence>
<evidence type="ECO:0000259" key="4">
    <source>
        <dbReference type="Pfam" id="PF17167"/>
    </source>
</evidence>
<dbReference type="InterPro" id="IPR037824">
    <property type="entry name" value="GH94N_2_NdvB"/>
</dbReference>
<dbReference type="SUPFAM" id="SSF74650">
    <property type="entry name" value="Galactose mutarotase-like"/>
    <property type="match status" value="2"/>
</dbReference>
<evidence type="ECO:0000313" key="6">
    <source>
        <dbReference type="Proteomes" id="UP000469734"/>
    </source>
</evidence>
<evidence type="ECO:0000313" key="5">
    <source>
        <dbReference type="EMBL" id="MYM72935.1"/>
    </source>
</evidence>
<accession>A0A7X4H118</accession>
<dbReference type="Gene3D" id="2.70.98.40">
    <property type="entry name" value="Glycoside hydrolase, family 65, N-terminal domain"/>
    <property type="match status" value="2"/>
</dbReference>
<keyword evidence="1" id="KW-0328">Glycosyltransferase</keyword>
<comment type="caution">
    <text evidence="5">The sequence shown here is derived from an EMBL/GenBank/DDBJ whole genome shotgun (WGS) entry which is preliminary data.</text>
</comment>
<dbReference type="PANTHER" id="PTHR37469">
    <property type="entry name" value="CELLOBIONIC ACID PHOSPHORYLASE-RELATED"/>
    <property type="match status" value="1"/>
</dbReference>
<dbReference type="InterPro" id="IPR037018">
    <property type="entry name" value="GH65_N"/>
</dbReference>
<organism evidence="5 6">
    <name type="scientific">Duganella margarita</name>
    <dbReference type="NCBI Taxonomy" id="2692170"/>
    <lineage>
        <taxon>Bacteria</taxon>
        <taxon>Pseudomonadati</taxon>
        <taxon>Pseudomonadota</taxon>
        <taxon>Betaproteobacteria</taxon>
        <taxon>Burkholderiales</taxon>
        <taxon>Oxalobacteraceae</taxon>
        <taxon>Telluria group</taxon>
        <taxon>Duganella</taxon>
    </lineage>
</organism>
<keyword evidence="2 5" id="KW-0808">Transferase</keyword>
<dbReference type="GO" id="GO:0016757">
    <property type="term" value="F:glycosyltransferase activity"/>
    <property type="evidence" value="ECO:0007669"/>
    <property type="project" value="UniProtKB-KW"/>
</dbReference>
<dbReference type="SUPFAM" id="SSF48208">
    <property type="entry name" value="Six-hairpin glycosidases"/>
    <property type="match status" value="1"/>
</dbReference>
<dbReference type="PANTHER" id="PTHR37469:SF2">
    <property type="entry name" value="CELLOBIONIC ACID PHOSPHORYLASE"/>
    <property type="match status" value="1"/>
</dbReference>
<protein>
    <submittedName>
        <fullName evidence="5">Glycosyl transferase</fullName>
    </submittedName>
</protein>
<dbReference type="Pfam" id="PF06165">
    <property type="entry name" value="GH94_b-supersand"/>
    <property type="match status" value="2"/>
</dbReference>
<dbReference type="Gene3D" id="1.50.10.10">
    <property type="match status" value="1"/>
</dbReference>
<dbReference type="Proteomes" id="UP000469734">
    <property type="component" value="Unassembled WGS sequence"/>
</dbReference>